<gene>
    <name evidence="4" type="primary">LOC112044277</name>
</gene>
<protein>
    <submittedName>
        <fullName evidence="4">Uncharacterized protein LOC112044277 isoform X1</fullName>
    </submittedName>
</protein>
<evidence type="ECO:0000259" key="2">
    <source>
        <dbReference type="Pfam" id="PF16033"/>
    </source>
</evidence>
<dbReference type="PANTHER" id="PTHR21177:SF4">
    <property type="entry name" value="IP06524P"/>
    <property type="match status" value="1"/>
</dbReference>
<feature type="domain" description="DUF4789" evidence="2">
    <location>
        <begin position="56"/>
        <end position="131"/>
    </location>
</feature>
<dbReference type="PANTHER" id="PTHR21177">
    <property type="entry name" value="IP06524P-RELATED"/>
    <property type="match status" value="1"/>
</dbReference>
<evidence type="ECO:0000313" key="3">
    <source>
        <dbReference type="Proteomes" id="UP001652582"/>
    </source>
</evidence>
<reference evidence="4" key="1">
    <citation type="submission" date="2025-08" db="UniProtKB">
        <authorList>
            <consortium name="RefSeq"/>
        </authorList>
    </citation>
    <scope>IDENTIFICATION</scope>
</reference>
<keyword evidence="1" id="KW-0732">Signal</keyword>
<keyword evidence="3" id="KW-1185">Reference proteome</keyword>
<feature type="signal peptide" evidence="1">
    <location>
        <begin position="1"/>
        <end position="21"/>
    </location>
</feature>
<proteinExistence type="predicted"/>
<dbReference type="Proteomes" id="UP001652582">
    <property type="component" value="Chromosome 21"/>
</dbReference>
<evidence type="ECO:0000313" key="4">
    <source>
        <dbReference type="RefSeq" id="XP_023935842.2"/>
    </source>
</evidence>
<feature type="chain" id="PRO_5047472362" evidence="1">
    <location>
        <begin position="22"/>
        <end position="230"/>
    </location>
</feature>
<dbReference type="Pfam" id="PF16033">
    <property type="entry name" value="DUF4789"/>
    <property type="match status" value="1"/>
</dbReference>
<name>A0A6J1MSG5_BICAN</name>
<dbReference type="KEGG" id="bany:112044277"/>
<dbReference type="OrthoDB" id="6338576at2759"/>
<sequence length="230" mass="26257">MVSWFRDTVIIFFCLSVFVSSMSTGVNKDVIGFPEYEENPLLVNKQNRMPVYLPAKCPENELYYPGDQTDDWICDCRPGFLFHPDTDKCWLAYQQGPCPEEQYLTLPKDSMIPVCVPNPCKTYSMVPWKGQCEKLGSSVCGDTFPAKVLWVNATTSTIDCVKIHINNRFSIDLEIEVTTTCPLGCRRHLHNESPSPKPKAIVKMVVSESPIRKFTSCVQAFVYRIINYLY</sequence>
<dbReference type="GeneID" id="112044277"/>
<evidence type="ECO:0000256" key="1">
    <source>
        <dbReference type="SAM" id="SignalP"/>
    </source>
</evidence>
<accession>A0A6J1MSG5</accession>
<dbReference type="InterPro" id="IPR031993">
    <property type="entry name" value="DUF4789"/>
</dbReference>
<dbReference type="RefSeq" id="XP_023935842.2">
    <property type="nucleotide sequence ID" value="XM_024080074.2"/>
</dbReference>
<organism evidence="3 4">
    <name type="scientific">Bicyclus anynana</name>
    <name type="common">Squinting bush brown butterfly</name>
    <dbReference type="NCBI Taxonomy" id="110368"/>
    <lineage>
        <taxon>Eukaryota</taxon>
        <taxon>Metazoa</taxon>
        <taxon>Ecdysozoa</taxon>
        <taxon>Arthropoda</taxon>
        <taxon>Hexapoda</taxon>
        <taxon>Insecta</taxon>
        <taxon>Pterygota</taxon>
        <taxon>Neoptera</taxon>
        <taxon>Endopterygota</taxon>
        <taxon>Lepidoptera</taxon>
        <taxon>Glossata</taxon>
        <taxon>Ditrysia</taxon>
        <taxon>Papilionoidea</taxon>
        <taxon>Nymphalidae</taxon>
        <taxon>Satyrinae</taxon>
        <taxon>Satyrini</taxon>
        <taxon>Mycalesina</taxon>
        <taxon>Bicyclus</taxon>
    </lineage>
</organism>